<evidence type="ECO:0000313" key="3">
    <source>
        <dbReference type="Proteomes" id="UP000287519"/>
    </source>
</evidence>
<name>A0A402C1N9_RHOWR</name>
<feature type="transmembrane region" description="Helical" evidence="1">
    <location>
        <begin position="140"/>
        <end position="160"/>
    </location>
</feature>
<keyword evidence="3" id="KW-1185">Reference proteome</keyword>
<dbReference type="AlphaFoldDB" id="A0A402C1N9"/>
<comment type="caution">
    <text evidence="2">The sequence shown here is derived from an EMBL/GenBank/DDBJ whole genome shotgun (WGS) entry which is preliminary data.</text>
</comment>
<feature type="transmembrane region" description="Helical" evidence="1">
    <location>
        <begin position="47"/>
        <end position="66"/>
    </location>
</feature>
<keyword evidence="1" id="KW-0472">Membrane</keyword>
<evidence type="ECO:0000313" key="2">
    <source>
        <dbReference type="EMBL" id="GCE37508.1"/>
    </source>
</evidence>
<dbReference type="EMBL" id="BHYM01000009">
    <property type="protein sequence ID" value="GCE37508.1"/>
    <property type="molecule type" value="Genomic_DNA"/>
</dbReference>
<dbReference type="RefSeq" id="WP_192581739.1">
    <property type="nucleotide sequence ID" value="NZ_BHYM01000009.1"/>
</dbReference>
<reference evidence="2 3" key="1">
    <citation type="submission" date="2018-11" db="EMBL/GenBank/DDBJ databases">
        <title>Microbial catabolism of amino acid.</title>
        <authorList>
            <person name="Hibi M."/>
            <person name="Ogawa J."/>
        </authorList>
    </citation>
    <scope>NUCLEOTIDE SEQUENCE [LARGE SCALE GENOMIC DNA]</scope>
    <source>
        <strain evidence="2 3">C31-06</strain>
    </source>
</reference>
<dbReference type="Proteomes" id="UP000287519">
    <property type="component" value="Unassembled WGS sequence"/>
</dbReference>
<feature type="transmembrane region" description="Helical" evidence="1">
    <location>
        <begin position="202"/>
        <end position="224"/>
    </location>
</feature>
<accession>A0A402C1N9</accession>
<keyword evidence="1" id="KW-0812">Transmembrane</keyword>
<evidence type="ECO:0000256" key="1">
    <source>
        <dbReference type="SAM" id="Phobius"/>
    </source>
</evidence>
<feature type="transmembrane region" description="Helical" evidence="1">
    <location>
        <begin position="166"/>
        <end position="193"/>
    </location>
</feature>
<proteinExistence type="predicted"/>
<sequence>MALAREALAARTETANGWLQGTPPGRTVRRIIDGLVGIELFDRSMTLAAKIFTSVLPVMIAVSTVSEWNVTARSLEDQFGFDPSVLSSAVGTVDPTTPTFAAFGVFGLLMVAVSGTSFARALARIYAKIWNVPSISLRDAWRWLVVLFAVALSASAIAAANELTNLRYFGLTLALVAELAIWWAVWTLCPYLLTMGTLKGRVLWASGALTSAGLTTIHAGGRLVLPRITETAQHQFGAIGLVFTAISWLFVMSVVIVAAAVITKAVALDETYIGRYLRGPVNGSEQSAESLPENDGAHHE</sequence>
<feature type="transmembrane region" description="Helical" evidence="1">
    <location>
        <begin position="236"/>
        <end position="262"/>
    </location>
</feature>
<gene>
    <name evidence="2" type="ORF">Rhow_008673</name>
</gene>
<protein>
    <submittedName>
        <fullName evidence="2">Uncharacterized protein</fullName>
    </submittedName>
</protein>
<organism evidence="2 3">
    <name type="scientific">Rhodococcus wratislaviensis</name>
    <name type="common">Tsukamurella wratislaviensis</name>
    <dbReference type="NCBI Taxonomy" id="44752"/>
    <lineage>
        <taxon>Bacteria</taxon>
        <taxon>Bacillati</taxon>
        <taxon>Actinomycetota</taxon>
        <taxon>Actinomycetes</taxon>
        <taxon>Mycobacteriales</taxon>
        <taxon>Nocardiaceae</taxon>
        <taxon>Rhodococcus</taxon>
    </lineage>
</organism>
<feature type="transmembrane region" description="Helical" evidence="1">
    <location>
        <begin position="100"/>
        <end position="119"/>
    </location>
</feature>
<keyword evidence="1" id="KW-1133">Transmembrane helix</keyword>